<gene>
    <name evidence="1" type="ORF">AZI86_05945</name>
</gene>
<keyword evidence="2" id="KW-1185">Reference proteome</keyword>
<organism evidence="1 2">
    <name type="scientific">Bdellovibrio bacteriovorus</name>
    <dbReference type="NCBI Taxonomy" id="959"/>
    <lineage>
        <taxon>Bacteria</taxon>
        <taxon>Pseudomonadati</taxon>
        <taxon>Bdellovibrionota</taxon>
        <taxon>Bdellovibrionia</taxon>
        <taxon>Bdellovibrionales</taxon>
        <taxon>Pseudobdellovibrionaceae</taxon>
        <taxon>Bdellovibrio</taxon>
    </lineage>
</organism>
<dbReference type="EMBL" id="LUKE01000001">
    <property type="protein sequence ID" value="KYG66586.1"/>
    <property type="molecule type" value="Genomic_DNA"/>
</dbReference>
<evidence type="ECO:0000313" key="1">
    <source>
        <dbReference type="EMBL" id="KYG66586.1"/>
    </source>
</evidence>
<reference evidence="1 2" key="1">
    <citation type="submission" date="2016-03" db="EMBL/GenBank/DDBJ databases">
        <authorList>
            <person name="Ploux O."/>
        </authorList>
    </citation>
    <scope>NUCLEOTIDE SEQUENCE [LARGE SCALE GENOMIC DNA]</scope>
    <source>
        <strain evidence="1 2">R0</strain>
    </source>
</reference>
<dbReference type="RefSeq" id="WP_061834150.1">
    <property type="nucleotide sequence ID" value="NZ_LUKE01000001.1"/>
</dbReference>
<comment type="caution">
    <text evidence="1">The sequence shown here is derived from an EMBL/GenBank/DDBJ whole genome shotgun (WGS) entry which is preliminary data.</text>
</comment>
<evidence type="ECO:0000313" key="2">
    <source>
        <dbReference type="Proteomes" id="UP000075320"/>
    </source>
</evidence>
<proteinExistence type="predicted"/>
<dbReference type="Proteomes" id="UP000075320">
    <property type="component" value="Unassembled WGS sequence"/>
</dbReference>
<sequence>MKTTWIVLSLFLFPVFSQAYIIPTRTILQKTSENAGSGIYAIEQEVQFANGDDTLTLKETWLIENERSMRLTVTGGKDLQNAFVLQFVYSAGQKFSLNGGSRKGEKIPDDFLEKYLHFRNPEVFANNLAQLKIIPANGYQKRPLARSGTDFKHEPESWVRYSRTGGTVNYALGIATPVEKDVNYPGLWIEQDQFLLRKLRLPTQVEMSANNYNQFAKGLSFPKSRTIRWGNQTVTIRTLSVSARPATVANLLQPASLDKTSNWEGIRALPAKDVVTEFYSRFR</sequence>
<dbReference type="OrthoDB" id="5289807at2"/>
<name>A0A150WQE2_BDEBC</name>
<dbReference type="AlphaFoldDB" id="A0A150WQE2"/>
<protein>
    <submittedName>
        <fullName evidence="1">Uncharacterized protein</fullName>
    </submittedName>
</protein>
<accession>A0A150WQE2</accession>